<dbReference type="Pfam" id="PF03143">
    <property type="entry name" value="GTP_EFTU_D3"/>
    <property type="match status" value="1"/>
</dbReference>
<evidence type="ECO:0000256" key="8">
    <source>
        <dbReference type="ARBA" id="ARBA00022917"/>
    </source>
</evidence>
<dbReference type="InterPro" id="IPR031157">
    <property type="entry name" value="G_TR_CS"/>
</dbReference>
<feature type="compositionally biased region" description="Basic and acidic residues" evidence="11">
    <location>
        <begin position="178"/>
        <end position="196"/>
    </location>
</feature>
<dbReference type="InterPro" id="IPR027417">
    <property type="entry name" value="P-loop_NTPase"/>
</dbReference>
<comment type="similarity">
    <text evidence="2">Belongs to the TRAFAC class translation factor GTPase superfamily. Classic translation factor GTPase family. EF-Tu/EF-1A subfamily.</text>
</comment>
<dbReference type="PROSITE" id="PS00301">
    <property type="entry name" value="G_TR_1"/>
    <property type="match status" value="1"/>
</dbReference>
<dbReference type="InterPro" id="IPR004160">
    <property type="entry name" value="Transl_elong_EFTu/EF1A_C"/>
</dbReference>
<dbReference type="CDD" id="cd16267">
    <property type="entry name" value="HBS1-like_II"/>
    <property type="match status" value="1"/>
</dbReference>
<dbReference type="Pfam" id="PF08938">
    <property type="entry name" value="HBS1_N"/>
    <property type="match status" value="1"/>
</dbReference>
<dbReference type="Gene3D" id="3.40.50.300">
    <property type="entry name" value="P-loop containing nucleotide triphosphate hydrolases"/>
    <property type="match status" value="1"/>
</dbReference>
<keyword evidence="5" id="KW-0251">Elongation factor</keyword>
<evidence type="ECO:0000256" key="4">
    <source>
        <dbReference type="ARBA" id="ARBA00022741"/>
    </source>
</evidence>
<keyword evidence="6" id="KW-0378">Hydrolase</keyword>
<dbReference type="PROSITE" id="PS51722">
    <property type="entry name" value="G_TR_2"/>
    <property type="match status" value="1"/>
</dbReference>
<keyword evidence="3" id="KW-0963">Cytoplasm</keyword>
<evidence type="ECO:0000256" key="7">
    <source>
        <dbReference type="ARBA" id="ARBA00022845"/>
    </source>
</evidence>
<evidence type="ECO:0000256" key="9">
    <source>
        <dbReference type="ARBA" id="ARBA00023134"/>
    </source>
</evidence>
<name>A0ABR3X6S1_9PEZI</name>
<dbReference type="InterPro" id="IPR015033">
    <property type="entry name" value="HBS1-like_N"/>
</dbReference>
<proteinExistence type="inferred from homology"/>
<evidence type="ECO:0000256" key="2">
    <source>
        <dbReference type="ARBA" id="ARBA00007249"/>
    </source>
</evidence>
<dbReference type="SUPFAM" id="SSF50447">
    <property type="entry name" value="Translation proteins"/>
    <property type="match status" value="1"/>
</dbReference>
<dbReference type="Proteomes" id="UP001586593">
    <property type="component" value="Unassembled WGS sequence"/>
</dbReference>
<keyword evidence="7" id="KW-0810">Translation regulation</keyword>
<evidence type="ECO:0000259" key="12">
    <source>
        <dbReference type="PROSITE" id="PS51722"/>
    </source>
</evidence>
<feature type="region of interest" description="Disordered" evidence="11">
    <location>
        <begin position="178"/>
        <end position="260"/>
    </location>
</feature>
<evidence type="ECO:0000256" key="11">
    <source>
        <dbReference type="SAM" id="MobiDB-lite"/>
    </source>
</evidence>
<evidence type="ECO:0000256" key="1">
    <source>
        <dbReference type="ARBA" id="ARBA00004496"/>
    </source>
</evidence>
<accession>A0ABR3X6S1</accession>
<dbReference type="SUPFAM" id="SSF52540">
    <property type="entry name" value="P-loop containing nucleoside triphosphate hydrolases"/>
    <property type="match status" value="1"/>
</dbReference>
<evidence type="ECO:0000256" key="10">
    <source>
        <dbReference type="ARBA" id="ARBA00049117"/>
    </source>
</evidence>
<dbReference type="SUPFAM" id="SSF50465">
    <property type="entry name" value="EF-Tu/eEF-1alpha/eIF2-gamma C-terminal domain"/>
    <property type="match status" value="1"/>
</dbReference>
<dbReference type="PANTHER" id="PTHR23115">
    <property type="entry name" value="TRANSLATION FACTOR"/>
    <property type="match status" value="1"/>
</dbReference>
<keyword evidence="4" id="KW-0547">Nucleotide-binding</keyword>
<feature type="compositionally biased region" description="Basic and acidic residues" evidence="11">
    <location>
        <begin position="240"/>
        <end position="260"/>
    </location>
</feature>
<dbReference type="InterPro" id="IPR004161">
    <property type="entry name" value="EFTu-like_2"/>
</dbReference>
<gene>
    <name evidence="13" type="ORF">VTK73DRAFT_1957</name>
</gene>
<sequence length="796" mass="86483">MSRHQAFRNVQSTLEEHYYDSDDAYSEEEEGLSPEDEALMQQGTADVRAALGVEASKVTTEQIQEALWHYYYDVDKTVTYLMTKFISPPPKAAGKSTQKAKTPGHEFQYTSSCVSTTTLSLQASISTLFRGVQWGHVPEDRRGILIEPVRPRGGLLGGSGAPPKLSKLQQLAAARKKKVDEKKAAEEKTENTRQKLGELSVEEVATSKRESVPSSGIFGKRQKLSDSGVAGRMPLARAPASDERVTQDAQEDASRAGEDTVGRPAGVVKAEAAVERAPERAEPSAFARTLFGSSRVLRRPQQQEFFTLPYMTHPSLADAFSEPSPDDVVLAAQAKAGKKTSAAAPAKKKGAVDSVAGDVKTLKIDDTPLPRSKNLDVISEFEKSKSKKTASFVVVGHVDAGKSTMMGRLLLDLNVVDQRTIDKFRKEAEKIGKSSFALAWVLDQRTEERARGVTIDIATNRFETDKTVFTILDAPGHRDFIPNMIAGASQADFAILVIDAGVGEFESGLKGQTREHSLLIRSMGVSRIIVAVNKLDTVNWSKERFDEITDQVSGFLTATGFQAKNISFVPVSGLNGDNLVRRSENPAASWYQGPTILEELENSEPTARALAKPLRMTVSEVFRTMQSPVTVSGRIDAGSLQTGDALLVQPSGEKAYVKSLQLDEQPVDWAVAGQNVVIHLSNIDPIHVRVGDIICDPARPVPCLDTFTLKALAFDFLMPMQVDVHRGRLHSAGRIEEIKALLDKVTGAVTKKKPKIVKPANVARIVVKLGSKVPLEAGQRVVLRSGGETVAAGLLE</sequence>
<dbReference type="EMBL" id="JAZHXJ010000151">
    <property type="protein sequence ID" value="KAL1871608.1"/>
    <property type="molecule type" value="Genomic_DNA"/>
</dbReference>
<keyword evidence="14" id="KW-1185">Reference proteome</keyword>
<dbReference type="CDD" id="cd01883">
    <property type="entry name" value="EF1_alpha"/>
    <property type="match status" value="1"/>
</dbReference>
<comment type="subcellular location">
    <subcellularLocation>
        <location evidence="1">Cytoplasm</location>
    </subcellularLocation>
</comment>
<comment type="caution">
    <text evidence="13">The sequence shown here is derived from an EMBL/GenBank/DDBJ whole genome shotgun (WGS) entry which is preliminary data.</text>
</comment>
<dbReference type="InterPro" id="IPR050100">
    <property type="entry name" value="TRAFAC_GTPase_members"/>
</dbReference>
<evidence type="ECO:0000313" key="13">
    <source>
        <dbReference type="EMBL" id="KAL1871608.1"/>
    </source>
</evidence>
<dbReference type="Gene3D" id="2.40.30.10">
    <property type="entry name" value="Translation factors"/>
    <property type="match status" value="2"/>
</dbReference>
<comment type="catalytic activity">
    <reaction evidence="10">
        <text>GTP + H2O = GDP + phosphate + H(+)</text>
        <dbReference type="Rhea" id="RHEA:19669"/>
        <dbReference type="ChEBI" id="CHEBI:15377"/>
        <dbReference type="ChEBI" id="CHEBI:15378"/>
        <dbReference type="ChEBI" id="CHEBI:37565"/>
        <dbReference type="ChEBI" id="CHEBI:43474"/>
        <dbReference type="ChEBI" id="CHEBI:58189"/>
    </reaction>
    <physiologicalReaction direction="left-to-right" evidence="10">
        <dbReference type="Rhea" id="RHEA:19670"/>
    </physiologicalReaction>
</comment>
<evidence type="ECO:0000256" key="6">
    <source>
        <dbReference type="ARBA" id="ARBA00022801"/>
    </source>
</evidence>
<evidence type="ECO:0000256" key="3">
    <source>
        <dbReference type="ARBA" id="ARBA00022490"/>
    </source>
</evidence>
<evidence type="ECO:0000256" key="5">
    <source>
        <dbReference type="ARBA" id="ARBA00022768"/>
    </source>
</evidence>
<feature type="domain" description="Tr-type G" evidence="12">
    <location>
        <begin position="387"/>
        <end position="608"/>
    </location>
</feature>
<protein>
    <recommendedName>
        <fullName evidence="12">Tr-type G domain-containing protein</fullName>
    </recommendedName>
</protein>
<keyword evidence="9" id="KW-0342">GTP-binding</keyword>
<dbReference type="InterPro" id="IPR009001">
    <property type="entry name" value="Transl_elong_EF1A/Init_IF2_C"/>
</dbReference>
<evidence type="ECO:0000313" key="14">
    <source>
        <dbReference type="Proteomes" id="UP001586593"/>
    </source>
</evidence>
<dbReference type="InterPro" id="IPR000795">
    <property type="entry name" value="T_Tr_GTP-bd_dom"/>
</dbReference>
<dbReference type="Pfam" id="PF00009">
    <property type="entry name" value="GTP_EFTU"/>
    <property type="match status" value="1"/>
</dbReference>
<organism evidence="13 14">
    <name type="scientific">Phialemonium thermophilum</name>
    <dbReference type="NCBI Taxonomy" id="223376"/>
    <lineage>
        <taxon>Eukaryota</taxon>
        <taxon>Fungi</taxon>
        <taxon>Dikarya</taxon>
        <taxon>Ascomycota</taxon>
        <taxon>Pezizomycotina</taxon>
        <taxon>Sordariomycetes</taxon>
        <taxon>Sordariomycetidae</taxon>
        <taxon>Cephalothecales</taxon>
        <taxon>Cephalothecaceae</taxon>
        <taxon>Phialemonium</taxon>
    </lineage>
</organism>
<dbReference type="InterPro" id="IPR009000">
    <property type="entry name" value="Transl_B-barrel_sf"/>
</dbReference>
<keyword evidence="8" id="KW-0648">Protein biosynthesis</keyword>
<dbReference type="PRINTS" id="PR00315">
    <property type="entry name" value="ELONGATNFCT"/>
</dbReference>
<reference evidence="13 14" key="1">
    <citation type="journal article" date="2024" name="Commun. Biol.">
        <title>Comparative genomic analysis of thermophilic fungi reveals convergent evolutionary adaptations and gene losses.</title>
        <authorList>
            <person name="Steindorff A.S."/>
            <person name="Aguilar-Pontes M.V."/>
            <person name="Robinson A.J."/>
            <person name="Andreopoulos B."/>
            <person name="LaButti K."/>
            <person name="Kuo A."/>
            <person name="Mondo S."/>
            <person name="Riley R."/>
            <person name="Otillar R."/>
            <person name="Haridas S."/>
            <person name="Lipzen A."/>
            <person name="Grimwood J."/>
            <person name="Schmutz J."/>
            <person name="Clum A."/>
            <person name="Reid I.D."/>
            <person name="Moisan M.C."/>
            <person name="Butler G."/>
            <person name="Nguyen T.T.M."/>
            <person name="Dewar K."/>
            <person name="Conant G."/>
            <person name="Drula E."/>
            <person name="Henrissat B."/>
            <person name="Hansel C."/>
            <person name="Singer S."/>
            <person name="Hutchinson M.I."/>
            <person name="de Vries R.P."/>
            <person name="Natvig D.O."/>
            <person name="Powell A.J."/>
            <person name="Tsang A."/>
            <person name="Grigoriev I.V."/>
        </authorList>
    </citation>
    <scope>NUCLEOTIDE SEQUENCE [LARGE SCALE GENOMIC DNA]</scope>
    <source>
        <strain evidence="13 14">ATCC 24622</strain>
    </source>
</reference>
<dbReference type="Pfam" id="PF03144">
    <property type="entry name" value="GTP_EFTU_D2"/>
    <property type="match status" value="1"/>
</dbReference>